<sequence length="131" mass="13919">NAKEEGIQFKLLTNPVGCLGENRNLRAIRCIKMELGEPDESGRRRPVPVVGSEFDLEVDIFVVAIGQGPNPLVPRTTRGLETTKNGNIVVDQETLMTSLEGVFAGGDIVTGAATVILAMGAGRTAARSIDE</sequence>
<proteinExistence type="predicted"/>
<dbReference type="EMBL" id="BLSD01000398">
    <property type="protein sequence ID" value="GFP40688.1"/>
    <property type="molecule type" value="Genomic_DNA"/>
</dbReference>
<dbReference type="Pfam" id="PF07992">
    <property type="entry name" value="Pyr_redox_2"/>
    <property type="match status" value="1"/>
</dbReference>
<dbReference type="Proteomes" id="UP000569018">
    <property type="component" value="Unassembled WGS sequence"/>
</dbReference>
<dbReference type="PANTHER" id="PTHR42783:SF3">
    <property type="entry name" value="GLUTAMATE SYNTHASE [NADPH] SMALL CHAIN-RELATED"/>
    <property type="match status" value="1"/>
</dbReference>
<feature type="domain" description="FAD/NAD(P)-binding" evidence="1">
    <location>
        <begin position="3"/>
        <end position="122"/>
    </location>
</feature>
<accession>A0A6V8Q7J2</accession>
<dbReference type="InterPro" id="IPR023753">
    <property type="entry name" value="FAD/NAD-binding_dom"/>
</dbReference>
<dbReference type="SUPFAM" id="SSF51905">
    <property type="entry name" value="FAD/NAD(P)-binding domain"/>
    <property type="match status" value="2"/>
</dbReference>
<organism evidence="2 3">
    <name type="scientific">Candidatus Hakubella thermalkaliphila</name>
    <dbReference type="NCBI Taxonomy" id="2754717"/>
    <lineage>
        <taxon>Bacteria</taxon>
        <taxon>Bacillati</taxon>
        <taxon>Actinomycetota</taxon>
        <taxon>Actinomycetota incertae sedis</taxon>
        <taxon>Candidatus Hakubellales</taxon>
        <taxon>Candidatus Hakubellaceae</taxon>
        <taxon>Candidatus Hakubella</taxon>
    </lineage>
</organism>
<evidence type="ECO:0000313" key="2">
    <source>
        <dbReference type="EMBL" id="GFP40688.1"/>
    </source>
</evidence>
<dbReference type="AlphaFoldDB" id="A0A6V8Q7J2"/>
<feature type="non-terminal residue" evidence="2">
    <location>
        <position position="1"/>
    </location>
</feature>
<reference evidence="2 3" key="1">
    <citation type="journal article" date="2020" name="Front. Microbiol.">
        <title>Single-cell genomics of novel Actinobacteria with the Wood-Ljungdahl pathway discovered in a serpentinizing system.</title>
        <authorList>
            <person name="Merino N."/>
            <person name="Kawai M."/>
            <person name="Boyd E.S."/>
            <person name="Colman D.R."/>
            <person name="McGlynn S.E."/>
            <person name="Nealson K.H."/>
            <person name="Kurokawa K."/>
            <person name="Hongoh Y."/>
        </authorList>
    </citation>
    <scope>NUCLEOTIDE SEQUENCE [LARGE SCALE GENOMIC DNA]</scope>
    <source>
        <strain evidence="2 3">S47</strain>
    </source>
</reference>
<evidence type="ECO:0000259" key="1">
    <source>
        <dbReference type="Pfam" id="PF07992"/>
    </source>
</evidence>
<dbReference type="Gene3D" id="3.50.50.60">
    <property type="entry name" value="FAD/NAD(P)-binding domain"/>
    <property type="match status" value="2"/>
</dbReference>
<dbReference type="GO" id="GO:0016491">
    <property type="term" value="F:oxidoreductase activity"/>
    <property type="evidence" value="ECO:0007669"/>
    <property type="project" value="InterPro"/>
</dbReference>
<name>A0A6V8Q7J2_9ACTN</name>
<evidence type="ECO:0000313" key="3">
    <source>
        <dbReference type="Proteomes" id="UP000569018"/>
    </source>
</evidence>
<protein>
    <submittedName>
        <fullName evidence="2">Glutamate synthase (NADPH) small chain</fullName>
    </submittedName>
</protein>
<comment type="caution">
    <text evidence="2">The sequence shown here is derived from an EMBL/GenBank/DDBJ whole genome shotgun (WGS) entry which is preliminary data.</text>
</comment>
<gene>
    <name evidence="2" type="ORF">HKBW3S47_02385</name>
</gene>
<dbReference type="PANTHER" id="PTHR42783">
    <property type="entry name" value="GLUTAMATE SYNTHASE [NADPH] SMALL CHAIN"/>
    <property type="match status" value="1"/>
</dbReference>
<dbReference type="RefSeq" id="WP_176236456.1">
    <property type="nucleotide sequence ID" value="NZ_BLSD01000398.1"/>
</dbReference>
<dbReference type="InterPro" id="IPR036188">
    <property type="entry name" value="FAD/NAD-bd_sf"/>
</dbReference>